<evidence type="ECO:0000313" key="1">
    <source>
        <dbReference type="EnsemblPlants" id="cds.evm.model.02.974"/>
    </source>
</evidence>
<reference evidence="1" key="1">
    <citation type="submission" date="2018-11" db="EMBL/GenBank/DDBJ databases">
        <authorList>
            <person name="Grassa J C."/>
        </authorList>
    </citation>
    <scope>NUCLEOTIDE SEQUENCE [LARGE SCALE GENOMIC DNA]</scope>
</reference>
<dbReference type="EMBL" id="UZAU01000147">
    <property type="status" value="NOT_ANNOTATED_CDS"/>
    <property type="molecule type" value="Genomic_DNA"/>
</dbReference>
<name>A0A803P3F9_CANSA</name>
<dbReference type="AlphaFoldDB" id="A0A803P3F9"/>
<evidence type="ECO:0000313" key="2">
    <source>
        <dbReference type="Proteomes" id="UP000596661"/>
    </source>
</evidence>
<dbReference type="Proteomes" id="UP000596661">
    <property type="component" value="Chromosome 2"/>
</dbReference>
<keyword evidence="2" id="KW-1185">Reference proteome</keyword>
<accession>A0A803P3F9</accession>
<dbReference type="Gramene" id="evm.model.02.974">
    <property type="protein sequence ID" value="cds.evm.model.02.974"/>
    <property type="gene ID" value="evm.TU.02.974"/>
</dbReference>
<sequence length="71" mass="7885">MDVRVVREFLDVFPEELPGLSPQQEIDFIIDLAHGAESVSKASYSSGKLKKLKLQVQRILDLGFSQPSVSP</sequence>
<dbReference type="EnsemblPlants" id="evm.model.02.974">
    <property type="protein sequence ID" value="cds.evm.model.02.974"/>
    <property type="gene ID" value="evm.TU.02.974"/>
</dbReference>
<organism evidence="1 2">
    <name type="scientific">Cannabis sativa</name>
    <name type="common">Hemp</name>
    <name type="synonym">Marijuana</name>
    <dbReference type="NCBI Taxonomy" id="3483"/>
    <lineage>
        <taxon>Eukaryota</taxon>
        <taxon>Viridiplantae</taxon>
        <taxon>Streptophyta</taxon>
        <taxon>Embryophyta</taxon>
        <taxon>Tracheophyta</taxon>
        <taxon>Spermatophyta</taxon>
        <taxon>Magnoliopsida</taxon>
        <taxon>eudicotyledons</taxon>
        <taxon>Gunneridae</taxon>
        <taxon>Pentapetalae</taxon>
        <taxon>rosids</taxon>
        <taxon>fabids</taxon>
        <taxon>Rosales</taxon>
        <taxon>Cannabaceae</taxon>
        <taxon>Cannabis</taxon>
    </lineage>
</organism>
<proteinExistence type="predicted"/>
<protein>
    <submittedName>
        <fullName evidence="1">Uncharacterized protein</fullName>
    </submittedName>
</protein>
<reference evidence="1" key="2">
    <citation type="submission" date="2021-03" db="UniProtKB">
        <authorList>
            <consortium name="EnsemblPlants"/>
        </authorList>
    </citation>
    <scope>IDENTIFICATION</scope>
</reference>